<evidence type="ECO:0000313" key="2">
    <source>
        <dbReference type="EMBL" id="KNY25696.1"/>
    </source>
</evidence>
<dbReference type="InterPro" id="IPR032568">
    <property type="entry name" value="DUF4926"/>
</dbReference>
<accession>A0A0L6JIN5</accession>
<gene>
    <name evidence="1" type="ORF">Bccel_0942</name>
    <name evidence="2" type="ORF">Bccel_0956</name>
</gene>
<proteinExistence type="predicted"/>
<reference evidence="3" key="2">
    <citation type="submission" date="2015-07" db="EMBL/GenBank/DDBJ databases">
        <title>Near-Complete Genome Sequence of the Cellulolytic Bacterium Bacteroides (Pseudobacteroides) cellulosolvens ATCC 35603.</title>
        <authorList>
            <person name="Dassa B."/>
            <person name="Utturkar S.M."/>
            <person name="Klingeman D.M."/>
            <person name="Hurt R.A."/>
            <person name="Keller M."/>
            <person name="Xu J."/>
            <person name="Reddy Y.H.K."/>
            <person name="Borovok I."/>
            <person name="Grinberg I.R."/>
            <person name="Lamed R."/>
            <person name="Zhivin O."/>
            <person name="Bayer E.A."/>
            <person name="Brown S.D."/>
        </authorList>
    </citation>
    <scope>NUCLEOTIDE SEQUENCE [LARGE SCALE GENOMIC DNA]</scope>
    <source>
        <strain evidence="3">DSM 2933</strain>
    </source>
</reference>
<dbReference type="EMBL" id="LGTC01000001">
    <property type="protein sequence ID" value="KNY25696.1"/>
    <property type="molecule type" value="Genomic_DNA"/>
</dbReference>
<dbReference type="AlphaFoldDB" id="A0A0L6JIN5"/>
<dbReference type="EMBL" id="LGTC01000001">
    <property type="protein sequence ID" value="KNY25682.1"/>
    <property type="molecule type" value="Genomic_DNA"/>
</dbReference>
<organism evidence="2 3">
    <name type="scientific">Pseudobacteroides cellulosolvens ATCC 35603 = DSM 2933</name>
    <dbReference type="NCBI Taxonomy" id="398512"/>
    <lineage>
        <taxon>Bacteria</taxon>
        <taxon>Bacillati</taxon>
        <taxon>Bacillota</taxon>
        <taxon>Clostridia</taxon>
        <taxon>Eubacteriales</taxon>
        <taxon>Oscillospiraceae</taxon>
        <taxon>Pseudobacteroides</taxon>
    </lineage>
</organism>
<comment type="caution">
    <text evidence="2">The sequence shown here is derived from an EMBL/GenBank/DDBJ whole genome shotgun (WGS) entry which is preliminary data.</text>
</comment>
<protein>
    <recommendedName>
        <fullName evidence="4">DUF4926 domain-containing protein</fullName>
    </recommendedName>
</protein>
<dbReference type="Proteomes" id="UP000036923">
    <property type="component" value="Unassembled WGS sequence"/>
</dbReference>
<dbReference type="Pfam" id="PF16277">
    <property type="entry name" value="DUF4926"/>
    <property type="match status" value="1"/>
</dbReference>
<evidence type="ECO:0000313" key="1">
    <source>
        <dbReference type="EMBL" id="KNY25682.1"/>
    </source>
</evidence>
<evidence type="ECO:0000313" key="3">
    <source>
        <dbReference type="Proteomes" id="UP000036923"/>
    </source>
</evidence>
<sequence length="60" mass="6799">MKEFDVVELLCDIPEHSLIKGQKGTILEIYSDVDCEIEICDDEGLTQFLGTLKLNDLKKV</sequence>
<keyword evidence="3" id="KW-1185">Reference proteome</keyword>
<name>A0A0L6JIN5_9FIRM</name>
<dbReference type="OrthoDB" id="2882956at2"/>
<reference evidence="2" key="1">
    <citation type="submission" date="2015-07" db="EMBL/GenBank/DDBJ databases">
        <title>MeaNS - Measles Nucleotide Surveillance Program.</title>
        <authorList>
            <person name="Tran T."/>
            <person name="Druce J."/>
        </authorList>
    </citation>
    <scope>NUCLEOTIDE SEQUENCE</scope>
    <source>
        <strain evidence="2">DSM 2933</strain>
    </source>
</reference>
<evidence type="ECO:0008006" key="4">
    <source>
        <dbReference type="Google" id="ProtNLM"/>
    </source>
</evidence>
<dbReference type="STRING" id="398512.Bccel_0942"/>
<dbReference type="RefSeq" id="WP_036945595.1">
    <property type="nucleotide sequence ID" value="NZ_JQKC01000060.1"/>
</dbReference>